<dbReference type="STRING" id="50960.LS81_11945"/>
<sequence length="222" mass="25281">MNKETHYNEALSYEASMRYMIEQSNKRAWLIAFIGIALSFLSVIALVLLVPLKTVQPYVIRVDNTTGMVDIITALKKEDITGNEALDKYFISEYVKKREGYYYDMLNSDYVTTQLLSSDKVAQEYRAIYEGENARDKIFKNTIEVKANILSITLGESAGVKTSTIRIQTTTTNQTSKLTTESVKIVTLSYDYYPNDAKESVRLANPLGFKVLTYRVDNEVQK</sequence>
<dbReference type="SUPFAM" id="SSF54427">
    <property type="entry name" value="NTF2-like"/>
    <property type="match status" value="1"/>
</dbReference>
<dbReference type="Gene3D" id="3.10.450.230">
    <property type="entry name" value="VirB8 protein"/>
    <property type="match status" value="1"/>
</dbReference>
<dbReference type="RefSeq" id="WP_034322187.1">
    <property type="nucleotide sequence ID" value="NZ_FZND01000072.1"/>
</dbReference>
<dbReference type="Pfam" id="PF04335">
    <property type="entry name" value="VirB8"/>
    <property type="match status" value="1"/>
</dbReference>
<dbReference type="PIRSF" id="PIRSF003299">
    <property type="entry name" value="VirB8_PtlE"/>
    <property type="match status" value="1"/>
</dbReference>
<dbReference type="AlphaFoldDB" id="A0A4U8T755"/>
<keyword evidence="2 5" id="KW-0812">Transmembrane</keyword>
<dbReference type="Proteomes" id="UP000029861">
    <property type="component" value="Unassembled WGS sequence"/>
</dbReference>
<comment type="subcellular location">
    <subcellularLocation>
        <location evidence="1">Membrane</location>
        <topology evidence="1">Single-pass membrane protein</topology>
    </subcellularLocation>
</comment>
<keyword evidence="3 5" id="KW-1133">Transmembrane helix</keyword>
<evidence type="ECO:0000256" key="5">
    <source>
        <dbReference type="SAM" id="Phobius"/>
    </source>
</evidence>
<dbReference type="InterPro" id="IPR007430">
    <property type="entry name" value="VirB8"/>
</dbReference>
<comment type="caution">
    <text evidence="7">The sequence shown here is derived from an EMBL/GenBank/DDBJ whole genome shotgun (WGS) entry which is preliminary data.</text>
</comment>
<dbReference type="GO" id="GO:0030255">
    <property type="term" value="P:protein secretion by the type IV secretion system"/>
    <property type="evidence" value="ECO:0007669"/>
    <property type="project" value="InterPro"/>
</dbReference>
<evidence type="ECO:0000256" key="2">
    <source>
        <dbReference type="ARBA" id="ARBA00022692"/>
    </source>
</evidence>
<evidence type="ECO:0000256" key="3">
    <source>
        <dbReference type="ARBA" id="ARBA00022989"/>
    </source>
</evidence>
<keyword evidence="4 5" id="KW-0472">Membrane</keyword>
<dbReference type="InterPro" id="IPR032710">
    <property type="entry name" value="NTF2-like_dom_sf"/>
</dbReference>
<feature type="domain" description="Bacterial virulence protein VirB8" evidence="6">
    <location>
        <begin position="10"/>
        <end position="219"/>
    </location>
</feature>
<evidence type="ECO:0000256" key="1">
    <source>
        <dbReference type="ARBA" id="ARBA00004167"/>
    </source>
</evidence>
<evidence type="ECO:0000256" key="4">
    <source>
        <dbReference type="ARBA" id="ARBA00023136"/>
    </source>
</evidence>
<evidence type="ECO:0000313" key="8">
    <source>
        <dbReference type="Proteomes" id="UP000029861"/>
    </source>
</evidence>
<proteinExistence type="predicted"/>
<dbReference type="InterPro" id="IPR026264">
    <property type="entry name" value="VirB8/PtlE"/>
</dbReference>
<protein>
    <submittedName>
        <fullName evidence="7">Type IV secretion system protein</fullName>
    </submittedName>
</protein>
<dbReference type="CDD" id="cd16424">
    <property type="entry name" value="VirB8"/>
    <property type="match status" value="1"/>
</dbReference>
<organism evidence="7 8">
    <name type="scientific">Helicobacter trogontum</name>
    <dbReference type="NCBI Taxonomy" id="50960"/>
    <lineage>
        <taxon>Bacteria</taxon>
        <taxon>Pseudomonadati</taxon>
        <taxon>Campylobacterota</taxon>
        <taxon>Epsilonproteobacteria</taxon>
        <taxon>Campylobacterales</taxon>
        <taxon>Helicobacteraceae</taxon>
        <taxon>Helicobacter</taxon>
    </lineage>
</organism>
<accession>A0A4U8T755</accession>
<feature type="transmembrane region" description="Helical" evidence="5">
    <location>
        <begin position="28"/>
        <end position="52"/>
    </location>
</feature>
<name>A0A4U8T755_9HELI</name>
<evidence type="ECO:0000259" key="6">
    <source>
        <dbReference type="Pfam" id="PF04335"/>
    </source>
</evidence>
<reference evidence="7 8" key="1">
    <citation type="journal article" date="2014" name="Genome Announc.">
        <title>Draft genome sequences of eight enterohepatic helicobacter species isolated from both laboratory and wild rodents.</title>
        <authorList>
            <person name="Sheh A."/>
            <person name="Shen Z."/>
            <person name="Fox J.G."/>
        </authorList>
    </citation>
    <scope>NUCLEOTIDE SEQUENCE [LARGE SCALE GENOMIC DNA]</scope>
    <source>
        <strain evidence="7 8">ATCC 49310</strain>
    </source>
</reference>
<evidence type="ECO:0000313" key="7">
    <source>
        <dbReference type="EMBL" id="TLD95375.1"/>
    </source>
</evidence>
<dbReference type="GO" id="GO:0016020">
    <property type="term" value="C:membrane"/>
    <property type="evidence" value="ECO:0007669"/>
    <property type="project" value="UniProtKB-SubCell"/>
</dbReference>
<gene>
    <name evidence="7" type="ORF">LS80_009385</name>
</gene>
<dbReference type="EMBL" id="JRPK02000047">
    <property type="protein sequence ID" value="TLD95375.1"/>
    <property type="molecule type" value="Genomic_DNA"/>
</dbReference>